<evidence type="ECO:0000313" key="2">
    <source>
        <dbReference type="Proteomes" id="UP000249451"/>
    </source>
</evidence>
<reference evidence="1 2" key="1">
    <citation type="submission" date="2017-11" db="EMBL/GenBank/DDBJ databases">
        <title>Infants hospitalized years apart are colonized by the same room-sourced microbial strains.</title>
        <authorList>
            <person name="Brooks B."/>
            <person name="Olm M.R."/>
            <person name="Firek B.A."/>
            <person name="Baker R."/>
            <person name="Thomas B.C."/>
            <person name="Morowitz M.J."/>
            <person name="Banfield J.F."/>
        </authorList>
    </citation>
    <scope>NUCLEOTIDE SEQUENCE [LARGE SCALE GENOMIC DNA]</scope>
    <source>
        <strain evidence="1">S2_012_000_R3_87</strain>
    </source>
</reference>
<protein>
    <submittedName>
        <fullName evidence="1">Uncharacterized protein</fullName>
    </submittedName>
</protein>
<dbReference type="AlphaFoldDB" id="A0A2W5AX39"/>
<accession>A0A2W5AX39</accession>
<organism evidence="1 2">
    <name type="scientific">Corynebacterium urealyticum</name>
    <dbReference type="NCBI Taxonomy" id="43771"/>
    <lineage>
        <taxon>Bacteria</taxon>
        <taxon>Bacillati</taxon>
        <taxon>Actinomycetota</taxon>
        <taxon>Actinomycetes</taxon>
        <taxon>Mycobacteriales</taxon>
        <taxon>Corynebacteriaceae</taxon>
        <taxon>Corynebacterium</taxon>
    </lineage>
</organism>
<proteinExistence type="predicted"/>
<gene>
    <name evidence="1" type="ORF">DI609_14060</name>
</gene>
<evidence type="ECO:0000313" key="1">
    <source>
        <dbReference type="EMBL" id="PZO97069.1"/>
    </source>
</evidence>
<name>A0A2W5AX39_9CORY</name>
<comment type="caution">
    <text evidence="1">The sequence shown here is derived from an EMBL/GenBank/DDBJ whole genome shotgun (WGS) entry which is preliminary data.</text>
</comment>
<dbReference type="EMBL" id="QFNY01000471">
    <property type="protein sequence ID" value="PZO97069.1"/>
    <property type="molecule type" value="Genomic_DNA"/>
</dbReference>
<sequence>MLSHTINHIPHSEALKLILNPRRQLLEDTLLEGSDQREGEPALSVVPQDTRQSLARCFRQPPETCPFSKLVKF</sequence>
<dbReference type="Proteomes" id="UP000249451">
    <property type="component" value="Unassembled WGS sequence"/>
</dbReference>